<sequence>MFIKPVLAALTLSCSFIAQADLQNIGNFSAEGIYQPGYTNYSHARERSRNTASTQLSINHQAKTGVIEPNYVNYPIETRAHRTASTNDQLSKIGSYNNGVYEPGYLNHQHIRN</sequence>
<evidence type="ECO:0000313" key="2">
    <source>
        <dbReference type="EMBL" id="PSW25493.1"/>
    </source>
</evidence>
<feature type="chain" id="PRO_5030009208" evidence="1">
    <location>
        <begin position="21"/>
        <end position="113"/>
    </location>
</feature>
<accession>A0A0J8VHA3</accession>
<evidence type="ECO:0000256" key="1">
    <source>
        <dbReference type="SAM" id="SignalP"/>
    </source>
</evidence>
<comment type="caution">
    <text evidence="2">The sequence shown here is derived from an EMBL/GenBank/DDBJ whole genome shotgun (WGS) entry which is preliminary data.</text>
</comment>
<proteinExistence type="predicted"/>
<organism evidence="2 3">
    <name type="scientific">Photobacterium swingsii</name>
    <dbReference type="NCBI Taxonomy" id="680026"/>
    <lineage>
        <taxon>Bacteria</taxon>
        <taxon>Pseudomonadati</taxon>
        <taxon>Pseudomonadota</taxon>
        <taxon>Gammaproteobacteria</taxon>
        <taxon>Vibrionales</taxon>
        <taxon>Vibrionaceae</taxon>
        <taxon>Photobacterium</taxon>
    </lineage>
</organism>
<reference evidence="2 3" key="1">
    <citation type="submission" date="2018-01" db="EMBL/GenBank/DDBJ databases">
        <title>Whole genome sequencing of Histamine producing bacteria.</title>
        <authorList>
            <person name="Butler K."/>
        </authorList>
    </citation>
    <scope>NUCLEOTIDE SEQUENCE [LARGE SCALE GENOMIC DNA]</scope>
    <source>
        <strain evidence="2 3">DSM 24669</strain>
    </source>
</reference>
<keyword evidence="1" id="KW-0732">Signal</keyword>
<dbReference type="EMBL" id="PYLZ01000003">
    <property type="protein sequence ID" value="PSW25493.1"/>
    <property type="molecule type" value="Genomic_DNA"/>
</dbReference>
<protein>
    <submittedName>
        <fullName evidence="2">Uncharacterized protein</fullName>
    </submittedName>
</protein>
<name>A0A0J8VHA3_9GAMM</name>
<dbReference type="OrthoDB" id="5828902at2"/>
<dbReference type="AlphaFoldDB" id="A0A0J8VHA3"/>
<dbReference type="Proteomes" id="UP000240481">
    <property type="component" value="Unassembled WGS sequence"/>
</dbReference>
<keyword evidence="3" id="KW-1185">Reference proteome</keyword>
<dbReference type="RefSeq" id="WP_048897529.1">
    <property type="nucleotide sequence ID" value="NZ_AP024853.1"/>
</dbReference>
<evidence type="ECO:0000313" key="3">
    <source>
        <dbReference type="Proteomes" id="UP000240481"/>
    </source>
</evidence>
<feature type="signal peptide" evidence="1">
    <location>
        <begin position="1"/>
        <end position="20"/>
    </location>
</feature>
<gene>
    <name evidence="2" type="ORF">C9I94_07575</name>
</gene>